<feature type="transmembrane region" description="Helical" evidence="8">
    <location>
        <begin position="41"/>
        <end position="59"/>
    </location>
</feature>
<dbReference type="Proteomes" id="UP000004594">
    <property type="component" value="Unassembled WGS sequence"/>
</dbReference>
<reference evidence="9 10" key="1">
    <citation type="submission" date="2010-11" db="EMBL/GenBank/DDBJ databases">
        <authorList>
            <person name="Durkin A.S."/>
            <person name="Madupu R."/>
            <person name="Torralba M."/>
            <person name="Gillis M."/>
            <person name="Methe B."/>
            <person name="Sutton G."/>
            <person name="Nelson K.E."/>
        </authorList>
    </citation>
    <scope>NUCLEOTIDE SEQUENCE [LARGE SCALE GENOMIC DNA]</scope>
    <source>
        <strain evidence="9 10">UPII 345-E</strain>
    </source>
</reference>
<dbReference type="GO" id="GO:0051301">
    <property type="term" value="P:cell division"/>
    <property type="evidence" value="ECO:0007669"/>
    <property type="project" value="UniProtKB-KW"/>
</dbReference>
<evidence type="ECO:0000256" key="7">
    <source>
        <dbReference type="ARBA" id="ARBA00023306"/>
    </source>
</evidence>
<protein>
    <submittedName>
        <fullName evidence="9">Putative cell division protein FtsL</fullName>
    </submittedName>
</protein>
<organism evidence="9 10">
    <name type="scientific">Dialister micraerophilus UPII 345-E</name>
    <dbReference type="NCBI Taxonomy" id="910314"/>
    <lineage>
        <taxon>Bacteria</taxon>
        <taxon>Bacillati</taxon>
        <taxon>Bacillota</taxon>
        <taxon>Negativicutes</taxon>
        <taxon>Veillonellales</taxon>
        <taxon>Veillonellaceae</taxon>
        <taxon>Dialister</taxon>
    </lineage>
</organism>
<dbReference type="RefSeq" id="WP_007553911.1">
    <property type="nucleotide sequence ID" value="NZ_AENT01000004.1"/>
</dbReference>
<evidence type="ECO:0000256" key="5">
    <source>
        <dbReference type="ARBA" id="ARBA00022989"/>
    </source>
</evidence>
<evidence type="ECO:0000256" key="3">
    <source>
        <dbReference type="ARBA" id="ARBA00022618"/>
    </source>
</evidence>
<dbReference type="Pfam" id="PF04999">
    <property type="entry name" value="FtsL"/>
    <property type="match status" value="1"/>
</dbReference>
<evidence type="ECO:0000313" key="9">
    <source>
        <dbReference type="EMBL" id="EFR43274.1"/>
    </source>
</evidence>
<proteinExistence type="predicted"/>
<keyword evidence="7" id="KW-0131">Cell cycle</keyword>
<dbReference type="AlphaFoldDB" id="E4L7G7"/>
<dbReference type="EMBL" id="AENT01000004">
    <property type="protein sequence ID" value="EFR43274.1"/>
    <property type="molecule type" value="Genomic_DNA"/>
</dbReference>
<accession>E4L7G7</accession>
<keyword evidence="5 8" id="KW-1133">Transmembrane helix</keyword>
<dbReference type="OrthoDB" id="1631560at2"/>
<evidence type="ECO:0000313" key="10">
    <source>
        <dbReference type="Proteomes" id="UP000004594"/>
    </source>
</evidence>
<evidence type="ECO:0000256" key="2">
    <source>
        <dbReference type="ARBA" id="ARBA00022475"/>
    </source>
</evidence>
<evidence type="ECO:0000256" key="8">
    <source>
        <dbReference type="SAM" id="Phobius"/>
    </source>
</evidence>
<evidence type="ECO:0000256" key="4">
    <source>
        <dbReference type="ARBA" id="ARBA00022692"/>
    </source>
</evidence>
<keyword evidence="3 9" id="KW-0132">Cell division</keyword>
<comment type="subcellular location">
    <subcellularLocation>
        <location evidence="1">Cell membrane</location>
        <topology evidence="1">Single-pass type II membrane protein</topology>
    </subcellularLocation>
</comment>
<keyword evidence="2" id="KW-1003">Cell membrane</keyword>
<name>E4L7G7_9FIRM</name>
<sequence length="129" mass="14690">MLSQNVKMLSYSKSVGTTFDVPAKVSVGKVKTSIAFRDVKMILLILLLPLAVTYCFRLINDQERYVMRNLRTEVIELSRENARLKLEVAGLEAPTRIQEIAEKELGMEMPSTAIYGMNDVKDSHRKIRD</sequence>
<dbReference type="InterPro" id="IPR011922">
    <property type="entry name" value="Cell_div_FtsL"/>
</dbReference>
<dbReference type="GO" id="GO:0005886">
    <property type="term" value="C:plasma membrane"/>
    <property type="evidence" value="ECO:0007669"/>
    <property type="project" value="UniProtKB-SubCell"/>
</dbReference>
<evidence type="ECO:0000256" key="6">
    <source>
        <dbReference type="ARBA" id="ARBA00023136"/>
    </source>
</evidence>
<evidence type="ECO:0000256" key="1">
    <source>
        <dbReference type="ARBA" id="ARBA00004401"/>
    </source>
</evidence>
<keyword evidence="4 8" id="KW-0812">Transmembrane</keyword>
<comment type="caution">
    <text evidence="9">The sequence shown here is derived from an EMBL/GenBank/DDBJ whole genome shotgun (WGS) entry which is preliminary data.</text>
</comment>
<gene>
    <name evidence="9" type="ORF">HMPREF9220_1198</name>
</gene>
<keyword evidence="6 8" id="KW-0472">Membrane</keyword>